<evidence type="ECO:0000313" key="1">
    <source>
        <dbReference type="EMBL" id="CDJ54304.1"/>
    </source>
</evidence>
<dbReference type="AlphaFoldDB" id="U6M0C1"/>
<dbReference type="Proteomes" id="UP000030750">
    <property type="component" value="Unassembled WGS sequence"/>
</dbReference>
<evidence type="ECO:0000313" key="2">
    <source>
        <dbReference type="Proteomes" id="UP000030750"/>
    </source>
</evidence>
<gene>
    <name evidence="1" type="ORF">EBH_0056030</name>
</gene>
<keyword evidence="2" id="KW-1185">Reference proteome</keyword>
<sequence>MHRLLVRLDFSRLDVDNCKDALLLLIRTHHAGACISLRKPPLIPSIGAPIFVRLGGLLGLEALKEQKHHSNCGKQESSR</sequence>
<reference evidence="1" key="1">
    <citation type="submission" date="2013-10" db="EMBL/GenBank/DDBJ databases">
        <title>Genomic analysis of the causative agents of coccidiosis in chickens.</title>
        <authorList>
            <person name="Reid A.J."/>
            <person name="Blake D."/>
            <person name="Billington K."/>
            <person name="Browne H."/>
            <person name="Dunn M."/>
            <person name="Hung S."/>
            <person name="Kawahara F."/>
            <person name="Miranda-Saavedra D."/>
            <person name="Mourier T."/>
            <person name="Nagra H."/>
            <person name="Otto T.D."/>
            <person name="Rawlings N."/>
            <person name="Sanchez A."/>
            <person name="Sanders M."/>
            <person name="Subramaniam C."/>
            <person name="Tay Y."/>
            <person name="Dear P."/>
            <person name="Doerig C."/>
            <person name="Gruber A."/>
            <person name="Parkinson J."/>
            <person name="Shirley M."/>
            <person name="Wan K.L."/>
            <person name="Berriman M."/>
            <person name="Tomley F."/>
            <person name="Pain A."/>
        </authorList>
    </citation>
    <scope>NUCLEOTIDE SEQUENCE [LARGE SCALE GENOMIC DNA]</scope>
    <source>
        <strain evidence="1">Houghton</strain>
    </source>
</reference>
<accession>U6M0C1</accession>
<organism evidence="1 2">
    <name type="scientific">Eimeria brunetti</name>
    <dbReference type="NCBI Taxonomy" id="51314"/>
    <lineage>
        <taxon>Eukaryota</taxon>
        <taxon>Sar</taxon>
        <taxon>Alveolata</taxon>
        <taxon>Apicomplexa</taxon>
        <taxon>Conoidasida</taxon>
        <taxon>Coccidia</taxon>
        <taxon>Eucoccidiorida</taxon>
        <taxon>Eimeriorina</taxon>
        <taxon>Eimeriidae</taxon>
        <taxon>Eimeria</taxon>
    </lineage>
</organism>
<reference evidence="1" key="2">
    <citation type="submission" date="2013-10" db="EMBL/GenBank/DDBJ databases">
        <authorList>
            <person name="Aslett M."/>
        </authorList>
    </citation>
    <scope>NUCLEOTIDE SEQUENCE [LARGE SCALE GENOMIC DNA]</scope>
    <source>
        <strain evidence="1">Houghton</strain>
    </source>
</reference>
<name>U6M0C1_9EIME</name>
<proteinExistence type="predicted"/>
<protein>
    <submittedName>
        <fullName evidence="1">Uncharacterized protein</fullName>
    </submittedName>
</protein>
<dbReference type="EMBL" id="HG718485">
    <property type="protein sequence ID" value="CDJ54304.1"/>
    <property type="molecule type" value="Genomic_DNA"/>
</dbReference>
<dbReference type="VEuPathDB" id="ToxoDB:EBH_0056030"/>